<dbReference type="AlphaFoldDB" id="A0A850C4K4"/>
<evidence type="ECO:0000313" key="2">
    <source>
        <dbReference type="Proteomes" id="UP000574690"/>
    </source>
</evidence>
<dbReference type="Proteomes" id="UP000574690">
    <property type="component" value="Unassembled WGS sequence"/>
</dbReference>
<reference evidence="1 2" key="1">
    <citation type="submission" date="2020-05" db="EMBL/GenBank/DDBJ databases">
        <title>DNA-SIP metagenomic assembled genomes.</title>
        <authorList>
            <person name="Yu J."/>
        </authorList>
    </citation>
    <scope>NUCLEOTIDE SEQUENCE [LARGE SCALE GENOMIC DNA]</scope>
    <source>
        <strain evidence="1">Bin5.27</strain>
    </source>
</reference>
<gene>
    <name evidence="1" type="ORF">HOQ43_10805</name>
</gene>
<sequence>MSDRIPLGIGDEPPPGSAVIVHHHTRTEIWIRPDENAGAAEWWGVGAYGGDTWSYLLAMVAEDPANRGPYLLAEGYDAAFRAGWRSGRVDMHHRLSDHIEGLALDPPTDGGAS</sequence>
<evidence type="ECO:0000313" key="1">
    <source>
        <dbReference type="EMBL" id="NUQ88939.1"/>
    </source>
</evidence>
<name>A0A850C4K4_9ACTN</name>
<accession>A0A850C4K4</accession>
<organism evidence="1 2">
    <name type="scientific">Glycomyces artemisiae</name>
    <dbReference type="NCBI Taxonomy" id="1076443"/>
    <lineage>
        <taxon>Bacteria</taxon>
        <taxon>Bacillati</taxon>
        <taxon>Actinomycetota</taxon>
        <taxon>Actinomycetes</taxon>
        <taxon>Glycomycetales</taxon>
        <taxon>Glycomycetaceae</taxon>
        <taxon>Glycomyces</taxon>
    </lineage>
</organism>
<protein>
    <submittedName>
        <fullName evidence="1">Uncharacterized protein</fullName>
    </submittedName>
</protein>
<comment type="caution">
    <text evidence="1">The sequence shown here is derived from an EMBL/GenBank/DDBJ whole genome shotgun (WGS) entry which is preliminary data.</text>
</comment>
<proteinExistence type="predicted"/>
<dbReference type="EMBL" id="JABFXE010000451">
    <property type="protein sequence ID" value="NUQ88939.1"/>
    <property type="molecule type" value="Genomic_DNA"/>
</dbReference>